<protein>
    <recommendedName>
        <fullName evidence="10">Mitochondrial carrier protein</fullName>
    </recommendedName>
</protein>
<dbReference type="SMR" id="A0A3B6I3H3"/>
<dbReference type="Pfam" id="PF00153">
    <property type="entry name" value="Mito_carr"/>
    <property type="match status" value="3"/>
</dbReference>
<comment type="similarity">
    <text evidence="7">Belongs to the mitochondrial carrier (TC 2.A.29) family.</text>
</comment>
<evidence type="ECO:0000256" key="4">
    <source>
        <dbReference type="ARBA" id="ARBA00022737"/>
    </source>
</evidence>
<evidence type="ECO:0000313" key="8">
    <source>
        <dbReference type="EnsemblPlants" id="TraesCS4A02G427000.1"/>
    </source>
</evidence>
<dbReference type="GO" id="GO:0005743">
    <property type="term" value="C:mitochondrial inner membrane"/>
    <property type="evidence" value="ECO:0000318"/>
    <property type="project" value="GO_Central"/>
</dbReference>
<dbReference type="STRING" id="4565.A0A3B6I3H3"/>
<proteinExistence type="inferred from homology"/>
<organism evidence="8">
    <name type="scientific">Triticum aestivum</name>
    <name type="common">Wheat</name>
    <dbReference type="NCBI Taxonomy" id="4565"/>
    <lineage>
        <taxon>Eukaryota</taxon>
        <taxon>Viridiplantae</taxon>
        <taxon>Streptophyta</taxon>
        <taxon>Embryophyta</taxon>
        <taxon>Tracheophyta</taxon>
        <taxon>Spermatophyta</taxon>
        <taxon>Magnoliopsida</taxon>
        <taxon>Liliopsida</taxon>
        <taxon>Poales</taxon>
        <taxon>Poaceae</taxon>
        <taxon>BOP clade</taxon>
        <taxon>Pooideae</taxon>
        <taxon>Triticodae</taxon>
        <taxon>Triticeae</taxon>
        <taxon>Triticinae</taxon>
        <taxon>Triticum</taxon>
    </lineage>
</organism>
<dbReference type="GO" id="GO:0015228">
    <property type="term" value="F:coenzyme A transmembrane transporter activity"/>
    <property type="evidence" value="ECO:0000318"/>
    <property type="project" value="GO_Central"/>
</dbReference>
<keyword evidence="3 6" id="KW-0812">Transmembrane</keyword>
<dbReference type="Gramene" id="TraesCS4A02G427000.1">
    <property type="protein sequence ID" value="TraesCS4A02G427000.1"/>
    <property type="gene ID" value="TraesCS4A02G427000"/>
</dbReference>
<dbReference type="Gene3D" id="1.50.40.10">
    <property type="entry name" value="Mitochondrial carrier domain"/>
    <property type="match status" value="1"/>
</dbReference>
<keyword evidence="4" id="KW-0677">Repeat</keyword>
<dbReference type="Gramene" id="TraesCS4A03G1063200.1">
    <property type="protein sequence ID" value="TraesCS4A03G1063200.1.CDS"/>
    <property type="gene ID" value="TraesCS4A03G1063200"/>
</dbReference>
<dbReference type="GO" id="GO:1990559">
    <property type="term" value="P:mitochondrial coenzyme A transmembrane transport"/>
    <property type="evidence" value="ECO:0000318"/>
    <property type="project" value="GO_Central"/>
</dbReference>
<evidence type="ECO:0000256" key="1">
    <source>
        <dbReference type="ARBA" id="ARBA00004141"/>
    </source>
</evidence>
<name>A0A3B6I3H3_WHEAT</name>
<accession>A0A3B6I3H3</accession>
<dbReference type="EnsemblPlants" id="TraesCS4A02G427000.1">
    <property type="protein sequence ID" value="TraesCS4A02G427000.1"/>
    <property type="gene ID" value="TraesCS4A02G427000"/>
</dbReference>
<dbReference type="PRINTS" id="PR00926">
    <property type="entry name" value="MITOCARRIER"/>
</dbReference>
<reference evidence="8" key="2">
    <citation type="submission" date="2018-10" db="UniProtKB">
        <authorList>
            <consortium name="EnsemblPlants"/>
        </authorList>
    </citation>
    <scope>IDENTIFICATION</scope>
</reference>
<evidence type="ECO:0008006" key="10">
    <source>
        <dbReference type="Google" id="ProtNLM"/>
    </source>
</evidence>
<feature type="repeat" description="Solcar" evidence="6">
    <location>
        <begin position="98"/>
        <end position="184"/>
    </location>
</feature>
<evidence type="ECO:0000256" key="6">
    <source>
        <dbReference type="PROSITE-ProRule" id="PRU00282"/>
    </source>
</evidence>
<evidence type="ECO:0000256" key="2">
    <source>
        <dbReference type="ARBA" id="ARBA00022448"/>
    </source>
</evidence>
<keyword evidence="9" id="KW-1185">Reference proteome</keyword>
<evidence type="ECO:0000256" key="3">
    <source>
        <dbReference type="ARBA" id="ARBA00022692"/>
    </source>
</evidence>
<dbReference type="InterPro" id="IPR002067">
    <property type="entry name" value="MCP"/>
</dbReference>
<dbReference type="InterPro" id="IPR018108">
    <property type="entry name" value="MCP_transmembrane"/>
</dbReference>
<keyword evidence="2 7" id="KW-0813">Transport</keyword>
<comment type="subcellular location">
    <subcellularLocation>
        <location evidence="1">Membrane</location>
        <topology evidence="1">Multi-pass membrane protein</topology>
    </subcellularLocation>
</comment>
<evidence type="ECO:0000313" key="9">
    <source>
        <dbReference type="Proteomes" id="UP000019116"/>
    </source>
</evidence>
<evidence type="ECO:0000256" key="5">
    <source>
        <dbReference type="ARBA" id="ARBA00023136"/>
    </source>
</evidence>
<dbReference type="Proteomes" id="UP000019116">
    <property type="component" value="Chromosome 4A"/>
</dbReference>
<feature type="repeat" description="Solcar" evidence="6">
    <location>
        <begin position="194"/>
        <end position="291"/>
    </location>
</feature>
<dbReference type="Gramene" id="TraesRN4A0101100600.1">
    <property type="protein sequence ID" value="TraesRN4A0101100600.1"/>
    <property type="gene ID" value="TraesRN4A0101100600"/>
</dbReference>
<feature type="repeat" description="Solcar" evidence="6">
    <location>
        <begin position="298"/>
        <end position="374"/>
    </location>
</feature>
<keyword evidence="5 6" id="KW-0472">Membrane</keyword>
<dbReference type="AlphaFoldDB" id="A0A3B6I3H3"/>
<sequence>MRLNHFLTLDRSWAAWRPPSATKQLTKTAYIWVPCPVAPYVRSAHTHTIHFRLSLLLHFHTIGARLTPSLQRGVRAGTTTQAAAGLMEAAERGGWALPLTVRELIAGWVAGGVAKCAVAPLERVKILLQTRRAEFRGSGLIGSFRTIYRTEGPLGFYRGNGASVARIVPYAALHYMAYEEYRRWIILGFPNVQQGPVLDLVAGSIAGGTAVVSTYPLDLVRTKMAYQVKGAVSLSLREPTEQVYKGILDCLKTVYRQNGLKGLYRGMAPSLYGIFPYSGLKFYFYEKMKTRVPEEHRKDIIPKLACGSVAGLLGQTITYPLDVVRRQMQVQALSSSNLVKGKETFGSLAMIVKQQGWKQLFSGLSINYLKVRHL</sequence>
<evidence type="ECO:0000256" key="7">
    <source>
        <dbReference type="RuleBase" id="RU000488"/>
    </source>
</evidence>
<dbReference type="InterPro" id="IPR023395">
    <property type="entry name" value="MCP_dom_sf"/>
</dbReference>
<dbReference type="PANTHER" id="PTHR24089">
    <property type="entry name" value="SOLUTE CARRIER FAMILY 25"/>
    <property type="match status" value="1"/>
</dbReference>
<dbReference type="PROSITE" id="PS50920">
    <property type="entry name" value="SOLCAR"/>
    <property type="match status" value="3"/>
</dbReference>
<reference evidence="8" key="1">
    <citation type="submission" date="2018-08" db="EMBL/GenBank/DDBJ databases">
        <authorList>
            <person name="Rossello M."/>
        </authorList>
    </citation>
    <scope>NUCLEOTIDE SEQUENCE [LARGE SCALE GENOMIC DNA]</scope>
    <source>
        <strain evidence="8">cv. Chinese Spring</strain>
    </source>
</reference>
<dbReference type="SUPFAM" id="SSF103506">
    <property type="entry name" value="Mitochondrial carrier"/>
    <property type="match status" value="1"/>
</dbReference>
<dbReference type="OrthoDB" id="270584at2759"/>